<comment type="caution">
    <text evidence="2">The sequence shown here is derived from an EMBL/GenBank/DDBJ whole genome shotgun (WGS) entry which is preliminary data.</text>
</comment>
<accession>A0ABD3EXF1</accession>
<keyword evidence="3" id="KW-1185">Reference proteome</keyword>
<evidence type="ECO:0000313" key="3">
    <source>
        <dbReference type="Proteomes" id="UP001632037"/>
    </source>
</evidence>
<reference evidence="2 3" key="1">
    <citation type="submission" date="2024-09" db="EMBL/GenBank/DDBJ databases">
        <title>Genome sequencing and assembly of Phytophthora oleae, isolate VK10A, causative agent of rot of olive drupes.</title>
        <authorList>
            <person name="Conti Taguali S."/>
            <person name="Riolo M."/>
            <person name="La Spada F."/>
            <person name="Cacciola S.O."/>
            <person name="Dionisio G."/>
        </authorList>
    </citation>
    <scope>NUCLEOTIDE SEQUENCE [LARGE SCALE GENOMIC DNA]</scope>
    <source>
        <strain evidence="2 3">VK10A</strain>
    </source>
</reference>
<feature type="region of interest" description="Disordered" evidence="1">
    <location>
        <begin position="1"/>
        <end position="20"/>
    </location>
</feature>
<protein>
    <submittedName>
        <fullName evidence="2">Uncharacterized protein</fullName>
    </submittedName>
</protein>
<gene>
    <name evidence="2" type="ORF">V7S43_015718</name>
</gene>
<evidence type="ECO:0000256" key="1">
    <source>
        <dbReference type="SAM" id="MobiDB-lite"/>
    </source>
</evidence>
<dbReference type="EMBL" id="JBIMZQ010000048">
    <property type="protein sequence ID" value="KAL3659138.1"/>
    <property type="molecule type" value="Genomic_DNA"/>
</dbReference>
<dbReference type="AlphaFoldDB" id="A0ABD3EXF1"/>
<organism evidence="2 3">
    <name type="scientific">Phytophthora oleae</name>
    <dbReference type="NCBI Taxonomy" id="2107226"/>
    <lineage>
        <taxon>Eukaryota</taxon>
        <taxon>Sar</taxon>
        <taxon>Stramenopiles</taxon>
        <taxon>Oomycota</taxon>
        <taxon>Peronosporomycetes</taxon>
        <taxon>Peronosporales</taxon>
        <taxon>Peronosporaceae</taxon>
        <taxon>Phytophthora</taxon>
    </lineage>
</organism>
<proteinExistence type="predicted"/>
<dbReference type="Proteomes" id="UP001632037">
    <property type="component" value="Unassembled WGS sequence"/>
</dbReference>
<evidence type="ECO:0000313" key="2">
    <source>
        <dbReference type="EMBL" id="KAL3659138.1"/>
    </source>
</evidence>
<sequence length="111" mass="12144">MAPPEEPESHEEDESEPEVDPELLWALVESELDVESIKTSESLADESDVADSEDTEAAVEALEDDVEVDKLEVADDALEEVVLALEEEDVEFVAVAAVETLKSTIKTTIRT</sequence>
<name>A0ABD3EXF1_9STRA</name>